<evidence type="ECO:0000256" key="2">
    <source>
        <dbReference type="ARBA" id="ARBA00022448"/>
    </source>
</evidence>
<keyword evidence="6 11" id="KW-0067">ATP-binding</keyword>
<dbReference type="RefSeq" id="WP_049682820.1">
    <property type="nucleotide sequence ID" value="NZ_LFZW01000001.1"/>
</dbReference>
<dbReference type="AlphaFoldDB" id="A0A0K9GXV4"/>
<dbReference type="GO" id="GO:0005524">
    <property type="term" value="F:ATP binding"/>
    <property type="evidence" value="ECO:0007669"/>
    <property type="project" value="UniProtKB-KW"/>
</dbReference>
<dbReference type="EMBL" id="LFZW01000001">
    <property type="protein sequence ID" value="KMY51470.1"/>
    <property type="molecule type" value="Genomic_DNA"/>
</dbReference>
<dbReference type="OrthoDB" id="9787851at2"/>
<dbReference type="InterPro" id="IPR003593">
    <property type="entry name" value="AAA+_ATPase"/>
</dbReference>
<evidence type="ECO:0000256" key="4">
    <source>
        <dbReference type="ARBA" id="ARBA00022496"/>
    </source>
</evidence>
<evidence type="ECO:0000313" key="11">
    <source>
        <dbReference type="EMBL" id="KMY51470.1"/>
    </source>
</evidence>
<keyword evidence="8" id="KW-0406">Ion transport</keyword>
<organism evidence="11 12">
    <name type="scientific">Peribacillus loiseleuriae</name>
    <dbReference type="NCBI Taxonomy" id="1679170"/>
    <lineage>
        <taxon>Bacteria</taxon>
        <taxon>Bacillati</taxon>
        <taxon>Bacillota</taxon>
        <taxon>Bacilli</taxon>
        <taxon>Bacillales</taxon>
        <taxon>Bacillaceae</taxon>
        <taxon>Peribacillus</taxon>
    </lineage>
</organism>
<keyword evidence="5" id="KW-0547">Nucleotide-binding</keyword>
<evidence type="ECO:0000256" key="1">
    <source>
        <dbReference type="ARBA" id="ARBA00004202"/>
    </source>
</evidence>
<evidence type="ECO:0000256" key="3">
    <source>
        <dbReference type="ARBA" id="ARBA00022475"/>
    </source>
</evidence>
<dbReference type="CDD" id="cd03214">
    <property type="entry name" value="ABC_Iron-Siderophores_B12_Hemin"/>
    <property type="match status" value="1"/>
</dbReference>
<dbReference type="PROSITE" id="PS50893">
    <property type="entry name" value="ABC_TRANSPORTER_2"/>
    <property type="match status" value="1"/>
</dbReference>
<dbReference type="InterPro" id="IPR051535">
    <property type="entry name" value="Siderophore_ABC-ATPase"/>
</dbReference>
<evidence type="ECO:0000259" key="10">
    <source>
        <dbReference type="PROSITE" id="PS50893"/>
    </source>
</evidence>
<evidence type="ECO:0000313" key="12">
    <source>
        <dbReference type="Proteomes" id="UP000037146"/>
    </source>
</evidence>
<dbReference type="PANTHER" id="PTHR42771">
    <property type="entry name" value="IRON(3+)-HYDROXAMATE IMPORT ATP-BINDING PROTEIN FHUC"/>
    <property type="match status" value="1"/>
</dbReference>
<dbReference type="PROSITE" id="PS00211">
    <property type="entry name" value="ABC_TRANSPORTER_1"/>
    <property type="match status" value="1"/>
</dbReference>
<dbReference type="SUPFAM" id="SSF52540">
    <property type="entry name" value="P-loop containing nucleoside triphosphate hydrolases"/>
    <property type="match status" value="1"/>
</dbReference>
<keyword evidence="2" id="KW-0813">Transport</keyword>
<name>A0A0K9GXV4_9BACI</name>
<comment type="caution">
    <text evidence="11">The sequence shown here is derived from an EMBL/GenBank/DDBJ whole genome shotgun (WGS) entry which is preliminary data.</text>
</comment>
<dbReference type="InterPro" id="IPR003439">
    <property type="entry name" value="ABC_transporter-like_ATP-bd"/>
</dbReference>
<dbReference type="GO" id="GO:0016887">
    <property type="term" value="F:ATP hydrolysis activity"/>
    <property type="evidence" value="ECO:0007669"/>
    <property type="project" value="InterPro"/>
</dbReference>
<protein>
    <submittedName>
        <fullName evidence="11">Iron ABC transporter ATP-binding protein</fullName>
    </submittedName>
</protein>
<dbReference type="SMART" id="SM00382">
    <property type="entry name" value="AAA"/>
    <property type="match status" value="1"/>
</dbReference>
<keyword evidence="4" id="KW-0410">Iron transport</keyword>
<dbReference type="FunFam" id="3.40.50.300:FF:000134">
    <property type="entry name" value="Iron-enterobactin ABC transporter ATP-binding protein"/>
    <property type="match status" value="1"/>
</dbReference>
<evidence type="ECO:0000256" key="7">
    <source>
        <dbReference type="ARBA" id="ARBA00023004"/>
    </source>
</evidence>
<accession>A0A0K9GXV4</accession>
<keyword evidence="12" id="KW-1185">Reference proteome</keyword>
<keyword evidence="3" id="KW-1003">Cell membrane</keyword>
<keyword evidence="9" id="KW-0472">Membrane</keyword>
<proteinExistence type="predicted"/>
<dbReference type="GO" id="GO:0005886">
    <property type="term" value="C:plasma membrane"/>
    <property type="evidence" value="ECO:0007669"/>
    <property type="project" value="UniProtKB-SubCell"/>
</dbReference>
<evidence type="ECO:0000256" key="5">
    <source>
        <dbReference type="ARBA" id="ARBA00022741"/>
    </source>
</evidence>
<reference evidence="12" key="1">
    <citation type="submission" date="2015-07" db="EMBL/GenBank/DDBJ databases">
        <title>Genome sequencing project for genomic taxonomy and phylogenomics of Bacillus-like bacteria.</title>
        <authorList>
            <person name="Liu B."/>
            <person name="Wang J."/>
            <person name="Zhu Y."/>
            <person name="Liu G."/>
            <person name="Chen Q."/>
            <person name="Chen Z."/>
            <person name="Lan J."/>
            <person name="Che J."/>
            <person name="Ge C."/>
            <person name="Shi H."/>
            <person name="Pan Z."/>
            <person name="Liu X."/>
        </authorList>
    </citation>
    <scope>NUCLEOTIDE SEQUENCE [LARGE SCALE GENOMIC DNA]</scope>
    <source>
        <strain evidence="12">FJAT-27997</strain>
    </source>
</reference>
<evidence type="ECO:0000256" key="6">
    <source>
        <dbReference type="ARBA" id="ARBA00022840"/>
    </source>
</evidence>
<dbReference type="Gene3D" id="3.40.50.300">
    <property type="entry name" value="P-loop containing nucleotide triphosphate hydrolases"/>
    <property type="match status" value="1"/>
</dbReference>
<comment type="subcellular location">
    <subcellularLocation>
        <location evidence="1">Cell membrane</location>
        <topology evidence="1">Peripheral membrane protein</topology>
    </subcellularLocation>
</comment>
<dbReference type="STRING" id="1679170.AC625_19585"/>
<dbReference type="InterPro" id="IPR027417">
    <property type="entry name" value="P-loop_NTPase"/>
</dbReference>
<dbReference type="GO" id="GO:0006826">
    <property type="term" value="P:iron ion transport"/>
    <property type="evidence" value="ECO:0007669"/>
    <property type="project" value="UniProtKB-KW"/>
</dbReference>
<evidence type="ECO:0000256" key="8">
    <source>
        <dbReference type="ARBA" id="ARBA00023065"/>
    </source>
</evidence>
<dbReference type="PATRIC" id="fig|1679170.3.peg.4446"/>
<dbReference type="PANTHER" id="PTHR42771:SF11">
    <property type="entry name" value="FERRICHROME TRANSPORT ATP-BINDING PROTEIN FHUC"/>
    <property type="match status" value="1"/>
</dbReference>
<sequence>MENVLVADQLAYRYTDTYCIQDFSISFNKGEMVSIIGSNGSGKSTVLRLLTRLLKSEKGTVFLEGKMINQMKEKDIAQKMTMLPQVNNHKLDLTVRDLVTHGRNPYLKWFEEPNAHHSTYIDWALSVTDLTKMQHRPLQALSGGERQRAWIAMSIAQTPNILILDEPTSYLDISHQLEVMELLEDLNRSLGMTIIMVLHDLNQAARYSDRIIAMKNGRVVRQGKPRDVYDDEFFREVFAIRASVHLDGDKPICTPTGLVKENKKSEWSNQKCL</sequence>
<feature type="domain" description="ABC transporter" evidence="10">
    <location>
        <begin position="5"/>
        <end position="241"/>
    </location>
</feature>
<dbReference type="InterPro" id="IPR017871">
    <property type="entry name" value="ABC_transporter-like_CS"/>
</dbReference>
<dbReference type="Proteomes" id="UP000037146">
    <property type="component" value="Unassembled WGS sequence"/>
</dbReference>
<keyword evidence="7" id="KW-0408">Iron</keyword>
<gene>
    <name evidence="11" type="ORF">AC625_19585</name>
</gene>
<evidence type="ECO:0000256" key="9">
    <source>
        <dbReference type="ARBA" id="ARBA00023136"/>
    </source>
</evidence>
<dbReference type="Pfam" id="PF00005">
    <property type="entry name" value="ABC_tran"/>
    <property type="match status" value="1"/>
</dbReference>